<evidence type="ECO:0000313" key="4">
    <source>
        <dbReference type="Proteomes" id="UP000039324"/>
    </source>
</evidence>
<keyword evidence="2" id="KW-0812">Transmembrane</keyword>
<organism evidence="3 4">
    <name type="scientific">Plasmodiophora brassicae</name>
    <name type="common">Clubroot disease agent</name>
    <dbReference type="NCBI Taxonomy" id="37360"/>
    <lineage>
        <taxon>Eukaryota</taxon>
        <taxon>Sar</taxon>
        <taxon>Rhizaria</taxon>
        <taxon>Endomyxa</taxon>
        <taxon>Phytomyxea</taxon>
        <taxon>Plasmodiophorida</taxon>
        <taxon>Plasmodiophoridae</taxon>
        <taxon>Plasmodiophora</taxon>
    </lineage>
</organism>
<feature type="region of interest" description="Disordered" evidence="1">
    <location>
        <begin position="164"/>
        <end position="184"/>
    </location>
</feature>
<name>A0A0G4J185_PLABS</name>
<dbReference type="AlphaFoldDB" id="A0A0G4J185"/>
<evidence type="ECO:0000256" key="2">
    <source>
        <dbReference type="SAM" id="Phobius"/>
    </source>
</evidence>
<sequence length="413" mass="43854">MFPVKGGYQLFLTICMPLCRAELIVCFAAALDIGFVAPSSFRQGGLSSVQNARYPAKDDDYRANAFLMPPSSVAKPTYNLSKVICEDLRASADLGDISTGSPLDMVTEPALHDAIADAISYYCIDIHADDRIAKNVYLECLDGGRSTEGGCGYDWFEEGASPRADHVKEQTSSPTPATAETARSQGRCSTGCALQSAVLKPKPSRCLDGSSASRKVQCFINGISSDTAKQRLWPRSRIRKGLSTVEQTLPTALLVMRLRETGCAIATSKNRLARSLLRKALEFTKWHPMKTAVTGGFFAATLKAVRNSPVSPTSHISTFRKVGIIIAGTIGIGVGAAGVIHGAKFVKAKNVKVGVNKAIAKAVATLKILSRKQGLPKQDTVASSNEALTTTTAPRVTVSAALAVIGAVVATCW</sequence>
<gene>
    <name evidence="3" type="ORF">PBRA_008388</name>
</gene>
<evidence type="ECO:0000313" key="3">
    <source>
        <dbReference type="EMBL" id="CEP01076.1"/>
    </source>
</evidence>
<keyword evidence="4" id="KW-1185">Reference proteome</keyword>
<feature type="transmembrane region" description="Helical" evidence="2">
    <location>
        <begin position="322"/>
        <end position="343"/>
    </location>
</feature>
<evidence type="ECO:0000256" key="1">
    <source>
        <dbReference type="SAM" id="MobiDB-lite"/>
    </source>
</evidence>
<keyword evidence="2" id="KW-0472">Membrane</keyword>
<accession>A0A0G4J185</accession>
<feature type="compositionally biased region" description="Low complexity" evidence="1">
    <location>
        <begin position="171"/>
        <end position="182"/>
    </location>
</feature>
<proteinExistence type="predicted"/>
<dbReference type="Proteomes" id="UP000039324">
    <property type="component" value="Unassembled WGS sequence"/>
</dbReference>
<protein>
    <submittedName>
        <fullName evidence="3">Uncharacterized protein</fullName>
    </submittedName>
</protein>
<dbReference type="EMBL" id="CDSF01000108">
    <property type="protein sequence ID" value="CEP01076.1"/>
    <property type="molecule type" value="Genomic_DNA"/>
</dbReference>
<keyword evidence="2" id="KW-1133">Transmembrane helix</keyword>
<reference evidence="3 4" key="1">
    <citation type="submission" date="2015-02" db="EMBL/GenBank/DDBJ databases">
        <authorList>
            <person name="Chooi Y.-H."/>
        </authorList>
    </citation>
    <scope>NUCLEOTIDE SEQUENCE [LARGE SCALE GENOMIC DNA]</scope>
    <source>
        <strain evidence="3">E3</strain>
    </source>
</reference>